<dbReference type="Pfam" id="PF01902">
    <property type="entry name" value="Diphthami_syn_2"/>
    <property type="match status" value="1"/>
</dbReference>
<keyword evidence="6" id="KW-0808">Transferase</keyword>
<evidence type="ECO:0000256" key="8">
    <source>
        <dbReference type="ARBA" id="ARBA00022777"/>
    </source>
</evidence>
<dbReference type="Pfam" id="PF01042">
    <property type="entry name" value="Ribonuc_L-PSP"/>
    <property type="match status" value="1"/>
</dbReference>
<dbReference type="EC" id="2.7.1.108" evidence="4"/>
<dbReference type="CDD" id="cd06155">
    <property type="entry name" value="eu_AANH_C_1"/>
    <property type="match status" value="1"/>
</dbReference>
<dbReference type="GO" id="GO:0004168">
    <property type="term" value="F:dolichol kinase activity"/>
    <property type="evidence" value="ECO:0007669"/>
    <property type="project" value="UniProtKB-EC"/>
</dbReference>
<evidence type="ECO:0000256" key="6">
    <source>
        <dbReference type="ARBA" id="ARBA00022679"/>
    </source>
</evidence>
<evidence type="ECO:0000256" key="7">
    <source>
        <dbReference type="ARBA" id="ARBA00022692"/>
    </source>
</evidence>
<evidence type="ECO:0000256" key="9">
    <source>
        <dbReference type="ARBA" id="ARBA00022824"/>
    </source>
</evidence>
<accession>A0A1L9V5G9</accession>
<proteinExistence type="inferred from homology"/>
<keyword evidence="9" id="KW-0256">Endoplasmic reticulum</keyword>
<gene>
    <name evidence="18" type="ORF">ASPGLDRAFT_77799</name>
</gene>
<dbReference type="EMBL" id="KV878921">
    <property type="protein sequence ID" value="OJJ79187.1"/>
    <property type="molecule type" value="Genomic_DNA"/>
</dbReference>
<dbReference type="GO" id="GO:0017178">
    <property type="term" value="F:diphthine-ammonia ligase activity"/>
    <property type="evidence" value="ECO:0007669"/>
    <property type="project" value="UniProtKB-EC"/>
</dbReference>
<evidence type="ECO:0000256" key="12">
    <source>
        <dbReference type="ARBA" id="ARBA00029814"/>
    </source>
</evidence>
<dbReference type="Proteomes" id="UP000184300">
    <property type="component" value="Unassembled WGS sequence"/>
</dbReference>
<sequence>MASPSPSNGLNVIALVSGGKDSLYSILHCIRNGHKVVALANLYPKQTKTSAPDGSGVQEDGDEDEEEDIDSFMYQTIGHSVIPLYETALQIPLYRGVISGGAVNMARVYGNTSATSSENQNEEGNAGEGEEDETESLIPLLRRVKEAHPEANAVSAGAILSTYQRTRIEDVAARLHLVPLAWLWQYPILPPPAERRDASALSTNIADAGLLEDMAAINCSARIIKVASGGLDESFLWEDVSSPSSATRGRIIKAMRRFAEADVGGVRGAVLGEGGEYESLAVDGPGFLWKRRVEVLGREVRGGEGGVGFLGLRGARCVDKEEGEGDGVKPEDVRRPEVLDEGFDTLLDGMSFAADGEAEAAARVSEQWQCEPVQTNNGGLWTISNLSASEAGPDAGKQMTAITEKVKAILSTGDNRSTDDIVFATVLLRSMTDFTSMNNIYVSLFKKPNPPARATVACGNALPDGVNIMVSFVVDLGPQDARQGLHVQSRSYWAPANIGPYSQAISVPVPAPASDQESSKLVYIAGQIPLEPASMEMITWGALSQQKQMPQSWIAEYALRAVLALQHLWRIGAAMQVDWWVGGVAFLTGDDDDDGNNNYIHTKVRLAWETWAKMHMRPEKNDEEDDDDEPTLDAWDLKYGRREYAYEQTSSTKSAPGLPNFDILQKPDPADRTTNTATTTIPPFLAAQISELPRGSDVEWQGLGCVCDEVTVTTDKSVSDIGVGVDACTTTVDKRLDYTCIEIGEDSGLDLESSLHEILRVYGQGQGQGQGREHMVLYTAKALERGFVWPGQIVPCLSVWGREGRRLGGGPIIKPRRSAPRDGIMASPLNRDENGDRLSPSRFPPPSPIPDPDPLPSTSTSTAATATQTPTPNSDLLRPFSRSPHPYHRTGHGQTERPRHPAWSRTSSDSGTEADDESTGVLKGLPAPPIRPRKGLRAVEDGESWVLVPGLRSLARARARGQKDVARAAGGGGGGGNKGISQGKRVEVMRRALEVALVASVGAVVVRPVDVRVVAWVWRKEIATYGLLVSGLYAAYPFSISRRRSPRLKLPSFSIPASFDPAPLIYPILVPIFVSLSLSHHRPVLILPNILLGLSSLPTPVIPLHVWNHGYSIAHWLITLIPLCVSENLAWGDAPPKPLSLYGIDSEALALVFPLQQALIPILDFLLATSLLPAELQLLATALINLYLFAASPQAEILKALLWLGGLCIFIFCRHVLSWEVALARIPSWKFRRYPSNSQTARGVLNFIDHQVCEKLGRTGSPEELTSDSEEGEDPPPLKSRKTLETPLAGGLMSFERVQERPVRPDAGHKRRHTISTVENIAQRTTAKGRRKRLMAPGLASFLSMTVPQATVRKWFYAAYIYVAILGIAMGPIRKYVTEAALSGDEPFGWGLGYLFGNLSLFRFWVVIRNLEGWIRLPARLDMDEAHSSCVLGCVEHLRQETFGEANTRLLVSAYCFTVLLTGMAIVFRLSNIAEVDTRRKVFHGMMVLMFLPTIFIDPAFCSLALGTVLAMFLLLDLFRASQLPPISRPLTHFLAPYVDGRDHRGPVIVSHIFLLIGCSIPLWLSLADIPRTGDGPWAGWGVLSRDVSMVSGVICVGMGDAAASLIGRRYGRVKWFWGGGKSLEGSVAFAAAVFCGLMCARIWLAVGRWPVNGQEEPFSWPWAMLKAVLAAGGTSATEAILTGCNDNVVVPVVLWLLVRGLGV</sequence>
<dbReference type="STRING" id="1160497.A0A1L9V5G9"/>
<evidence type="ECO:0000256" key="11">
    <source>
        <dbReference type="ARBA" id="ARBA00023136"/>
    </source>
</evidence>
<dbReference type="InterPro" id="IPR006175">
    <property type="entry name" value="YjgF/YER057c/UK114"/>
</dbReference>
<dbReference type="SUPFAM" id="SSF52402">
    <property type="entry name" value="Adenine nucleotide alpha hydrolases-like"/>
    <property type="match status" value="1"/>
</dbReference>
<name>A0A1L9V5G9_ASPGL</name>
<dbReference type="Gene3D" id="3.40.50.620">
    <property type="entry name" value="HUPs"/>
    <property type="match status" value="1"/>
</dbReference>
<evidence type="ECO:0000256" key="14">
    <source>
        <dbReference type="ARBA" id="ARBA00048108"/>
    </source>
</evidence>
<dbReference type="CDD" id="cd06156">
    <property type="entry name" value="eu_AANH_C_2"/>
    <property type="match status" value="1"/>
</dbReference>
<protein>
    <recommendedName>
        <fullName evidence="5">Diphthine--ammonia ligase</fullName>
        <ecNumber evidence="4">2.7.1.108</ecNumber>
        <ecNumber evidence="3">6.3.1.14</ecNumber>
    </recommendedName>
    <alternativeName>
        <fullName evidence="12">Diphthamide synthase</fullName>
    </alternativeName>
    <alternativeName>
        <fullName evidence="13">Diphthamide synthetase</fullName>
    </alternativeName>
</protein>
<evidence type="ECO:0000256" key="3">
    <source>
        <dbReference type="ARBA" id="ARBA00012089"/>
    </source>
</evidence>
<keyword evidence="11 16" id="KW-0472">Membrane</keyword>
<dbReference type="PANTHER" id="PTHR13205">
    <property type="entry name" value="TRANSMEMBRANE PROTEIN 15-RELATED"/>
    <property type="match status" value="1"/>
</dbReference>
<evidence type="ECO:0000259" key="17">
    <source>
        <dbReference type="Pfam" id="PF01902"/>
    </source>
</evidence>
<feature type="transmembrane region" description="Helical" evidence="16">
    <location>
        <begin position="1489"/>
        <end position="1516"/>
    </location>
</feature>
<keyword evidence="8" id="KW-0418">Kinase</keyword>
<keyword evidence="7 16" id="KW-0812">Transmembrane</keyword>
<organism evidence="18 19">
    <name type="scientific">Aspergillus glaucus CBS 516.65</name>
    <dbReference type="NCBI Taxonomy" id="1160497"/>
    <lineage>
        <taxon>Eukaryota</taxon>
        <taxon>Fungi</taxon>
        <taxon>Dikarya</taxon>
        <taxon>Ascomycota</taxon>
        <taxon>Pezizomycotina</taxon>
        <taxon>Eurotiomycetes</taxon>
        <taxon>Eurotiomycetidae</taxon>
        <taxon>Eurotiales</taxon>
        <taxon>Aspergillaceae</taxon>
        <taxon>Aspergillus</taxon>
        <taxon>Aspergillus subgen. Aspergillus</taxon>
    </lineage>
</organism>
<evidence type="ECO:0000256" key="1">
    <source>
        <dbReference type="ARBA" id="ARBA00004477"/>
    </source>
</evidence>
<dbReference type="Gene3D" id="3.30.1330.40">
    <property type="entry name" value="RutC-like"/>
    <property type="match status" value="2"/>
</dbReference>
<dbReference type="CDD" id="cd01994">
    <property type="entry name" value="AANH_PF0828-like"/>
    <property type="match status" value="1"/>
</dbReference>
<feature type="transmembrane region" description="Helical" evidence="16">
    <location>
        <begin position="1588"/>
        <end position="1608"/>
    </location>
</feature>
<dbReference type="InterPro" id="IPR002761">
    <property type="entry name" value="Diphthami_syn_dom"/>
</dbReference>
<feature type="domain" description="Diphthamide synthase" evidence="17">
    <location>
        <begin position="129"/>
        <end position="300"/>
    </location>
</feature>
<dbReference type="EC" id="6.3.1.14" evidence="3"/>
<evidence type="ECO:0000256" key="4">
    <source>
        <dbReference type="ARBA" id="ARBA00012132"/>
    </source>
</evidence>
<feature type="region of interest" description="Disordered" evidence="15">
    <location>
        <begin position="47"/>
        <end position="67"/>
    </location>
</feature>
<feature type="compositionally biased region" description="Pro residues" evidence="15">
    <location>
        <begin position="842"/>
        <end position="855"/>
    </location>
</feature>
<evidence type="ECO:0000256" key="10">
    <source>
        <dbReference type="ARBA" id="ARBA00022989"/>
    </source>
</evidence>
<dbReference type="InterPro" id="IPR014729">
    <property type="entry name" value="Rossmann-like_a/b/a_fold"/>
</dbReference>
<dbReference type="InterPro" id="IPR032974">
    <property type="entry name" value="Polypren_kinase"/>
</dbReference>
<dbReference type="RefSeq" id="XP_022395885.1">
    <property type="nucleotide sequence ID" value="XM_022549922.1"/>
</dbReference>
<evidence type="ECO:0000313" key="18">
    <source>
        <dbReference type="EMBL" id="OJJ79187.1"/>
    </source>
</evidence>
<feature type="transmembrane region" description="Helical" evidence="16">
    <location>
        <begin position="1450"/>
        <end position="1468"/>
    </location>
</feature>
<feature type="compositionally biased region" description="Acidic residues" evidence="15">
    <location>
        <begin position="1265"/>
        <end position="1274"/>
    </location>
</feature>
<dbReference type="SUPFAM" id="SSF55298">
    <property type="entry name" value="YjgF-like"/>
    <property type="match status" value="2"/>
</dbReference>
<evidence type="ECO:0000256" key="16">
    <source>
        <dbReference type="SAM" id="Phobius"/>
    </source>
</evidence>
<dbReference type="VEuPathDB" id="FungiDB:ASPGLDRAFT_77799"/>
<dbReference type="GO" id="GO:0005789">
    <property type="term" value="C:endoplasmic reticulum membrane"/>
    <property type="evidence" value="ECO:0007669"/>
    <property type="project" value="UniProtKB-SubCell"/>
</dbReference>
<evidence type="ECO:0000313" key="19">
    <source>
        <dbReference type="Proteomes" id="UP000184300"/>
    </source>
</evidence>
<feature type="transmembrane region" description="Helical" evidence="16">
    <location>
        <begin position="1628"/>
        <end position="1647"/>
    </location>
</feature>
<feature type="transmembrane region" description="Helical" evidence="16">
    <location>
        <begin position="1357"/>
        <end position="1377"/>
    </location>
</feature>
<dbReference type="FunFam" id="3.90.1490.10:FF:000004">
    <property type="entry name" value="ATP binding L-PSP endoribonuclease family protein"/>
    <property type="match status" value="1"/>
</dbReference>
<evidence type="ECO:0000256" key="13">
    <source>
        <dbReference type="ARBA" id="ARBA00031552"/>
    </source>
</evidence>
<evidence type="ECO:0000256" key="2">
    <source>
        <dbReference type="ARBA" id="ARBA00010794"/>
    </source>
</evidence>
<keyword evidence="19" id="KW-1185">Reference proteome</keyword>
<comment type="similarity">
    <text evidence="2">Belongs to the polyprenol kinase family.</text>
</comment>
<feature type="region of interest" description="Disordered" evidence="15">
    <location>
        <begin position="807"/>
        <end position="935"/>
    </location>
</feature>
<evidence type="ECO:0000256" key="15">
    <source>
        <dbReference type="SAM" id="MobiDB-lite"/>
    </source>
</evidence>
<evidence type="ECO:0000256" key="5">
    <source>
        <dbReference type="ARBA" id="ARBA00018426"/>
    </source>
</evidence>
<feature type="transmembrane region" description="Helical" evidence="16">
    <location>
        <begin position="1200"/>
        <end position="1223"/>
    </location>
</feature>
<dbReference type="GO" id="GO:0043048">
    <property type="term" value="P:dolichyl monophosphate biosynthetic process"/>
    <property type="evidence" value="ECO:0007669"/>
    <property type="project" value="TreeGrafter"/>
</dbReference>
<dbReference type="InterPro" id="IPR035959">
    <property type="entry name" value="RutC-like_sf"/>
</dbReference>
<comment type="subcellular location">
    <subcellularLocation>
        <location evidence="1">Endoplasmic reticulum membrane</location>
        <topology evidence="1">Multi-pass membrane protein</topology>
    </subcellularLocation>
</comment>
<keyword evidence="10 16" id="KW-1133">Transmembrane helix</keyword>
<dbReference type="Gene3D" id="3.90.1490.10">
    <property type="entry name" value="putative n-type atp pyrophosphatase, domain 2"/>
    <property type="match status" value="1"/>
</dbReference>
<dbReference type="GeneID" id="34466182"/>
<feature type="compositionally biased region" description="Low complexity" evidence="15">
    <location>
        <begin position="856"/>
        <end position="874"/>
    </location>
</feature>
<feature type="transmembrane region" description="Helical" evidence="16">
    <location>
        <begin position="1389"/>
        <end position="1408"/>
    </location>
</feature>
<comment type="catalytic activity">
    <reaction evidence="14">
        <text>diphthine-[translation elongation factor 2] + NH4(+) + ATP = diphthamide-[translation elongation factor 2] + AMP + diphosphate + H(+)</text>
        <dbReference type="Rhea" id="RHEA:19753"/>
        <dbReference type="Rhea" id="RHEA-COMP:10172"/>
        <dbReference type="Rhea" id="RHEA-COMP:10174"/>
        <dbReference type="ChEBI" id="CHEBI:15378"/>
        <dbReference type="ChEBI" id="CHEBI:16692"/>
        <dbReference type="ChEBI" id="CHEBI:28938"/>
        <dbReference type="ChEBI" id="CHEBI:30616"/>
        <dbReference type="ChEBI" id="CHEBI:33019"/>
        <dbReference type="ChEBI" id="CHEBI:82696"/>
        <dbReference type="ChEBI" id="CHEBI:456215"/>
        <dbReference type="EC" id="6.3.1.14"/>
    </reaction>
</comment>
<feature type="region of interest" description="Disordered" evidence="15">
    <location>
        <begin position="1258"/>
        <end position="1283"/>
    </location>
</feature>
<dbReference type="PANTHER" id="PTHR13205:SF15">
    <property type="entry name" value="DOLICHOL KINASE"/>
    <property type="match status" value="1"/>
</dbReference>
<dbReference type="OrthoDB" id="377083at2759"/>
<feature type="region of interest" description="Disordered" evidence="15">
    <location>
        <begin position="112"/>
        <end position="135"/>
    </location>
</feature>
<reference evidence="19" key="1">
    <citation type="journal article" date="2017" name="Genome Biol.">
        <title>Comparative genomics reveals high biological diversity and specific adaptations in the industrially and medically important fungal genus Aspergillus.</title>
        <authorList>
            <person name="de Vries R.P."/>
            <person name="Riley R."/>
            <person name="Wiebenga A."/>
            <person name="Aguilar-Osorio G."/>
            <person name="Amillis S."/>
            <person name="Uchima C.A."/>
            <person name="Anderluh G."/>
            <person name="Asadollahi M."/>
            <person name="Askin M."/>
            <person name="Barry K."/>
            <person name="Battaglia E."/>
            <person name="Bayram O."/>
            <person name="Benocci T."/>
            <person name="Braus-Stromeyer S.A."/>
            <person name="Caldana C."/>
            <person name="Canovas D."/>
            <person name="Cerqueira G.C."/>
            <person name="Chen F."/>
            <person name="Chen W."/>
            <person name="Choi C."/>
            <person name="Clum A."/>
            <person name="Dos Santos R.A."/>
            <person name="Damasio A.R."/>
            <person name="Diallinas G."/>
            <person name="Emri T."/>
            <person name="Fekete E."/>
            <person name="Flipphi M."/>
            <person name="Freyberg S."/>
            <person name="Gallo A."/>
            <person name="Gournas C."/>
            <person name="Habgood R."/>
            <person name="Hainaut M."/>
            <person name="Harispe M.L."/>
            <person name="Henrissat B."/>
            <person name="Hilden K.S."/>
            <person name="Hope R."/>
            <person name="Hossain A."/>
            <person name="Karabika E."/>
            <person name="Karaffa L."/>
            <person name="Karanyi Z."/>
            <person name="Krasevec N."/>
            <person name="Kuo A."/>
            <person name="Kusch H."/>
            <person name="LaButti K."/>
            <person name="Lagendijk E.L."/>
            <person name="Lapidus A."/>
            <person name="Levasseur A."/>
            <person name="Lindquist E."/>
            <person name="Lipzen A."/>
            <person name="Logrieco A.F."/>
            <person name="MacCabe A."/>
            <person name="Maekelae M.R."/>
            <person name="Malavazi I."/>
            <person name="Melin P."/>
            <person name="Meyer V."/>
            <person name="Mielnichuk N."/>
            <person name="Miskei M."/>
            <person name="Molnar A.P."/>
            <person name="Mule G."/>
            <person name="Ngan C.Y."/>
            <person name="Orejas M."/>
            <person name="Orosz E."/>
            <person name="Ouedraogo J.P."/>
            <person name="Overkamp K.M."/>
            <person name="Park H.-S."/>
            <person name="Perrone G."/>
            <person name="Piumi F."/>
            <person name="Punt P.J."/>
            <person name="Ram A.F."/>
            <person name="Ramon A."/>
            <person name="Rauscher S."/>
            <person name="Record E."/>
            <person name="Riano-Pachon D.M."/>
            <person name="Robert V."/>
            <person name="Roehrig J."/>
            <person name="Ruller R."/>
            <person name="Salamov A."/>
            <person name="Salih N.S."/>
            <person name="Samson R.A."/>
            <person name="Sandor E."/>
            <person name="Sanguinetti M."/>
            <person name="Schuetze T."/>
            <person name="Sepcic K."/>
            <person name="Shelest E."/>
            <person name="Sherlock G."/>
            <person name="Sophianopoulou V."/>
            <person name="Squina F.M."/>
            <person name="Sun H."/>
            <person name="Susca A."/>
            <person name="Todd R.B."/>
            <person name="Tsang A."/>
            <person name="Unkles S.E."/>
            <person name="van de Wiele N."/>
            <person name="van Rossen-Uffink D."/>
            <person name="Oliveira J.V."/>
            <person name="Vesth T.C."/>
            <person name="Visser J."/>
            <person name="Yu J.-H."/>
            <person name="Zhou M."/>
            <person name="Andersen M.R."/>
            <person name="Archer D.B."/>
            <person name="Baker S.E."/>
            <person name="Benoit I."/>
            <person name="Brakhage A.A."/>
            <person name="Braus G.H."/>
            <person name="Fischer R."/>
            <person name="Frisvad J.C."/>
            <person name="Goldman G.H."/>
            <person name="Houbraken J."/>
            <person name="Oakley B."/>
            <person name="Pocsi I."/>
            <person name="Scazzocchio C."/>
            <person name="Seiboth B."/>
            <person name="vanKuyk P.A."/>
            <person name="Wortman J."/>
            <person name="Dyer P.S."/>
            <person name="Grigoriev I.V."/>
        </authorList>
    </citation>
    <scope>NUCLEOTIDE SEQUENCE [LARGE SCALE GENOMIC DNA]</scope>
    <source>
        <strain evidence="19">CBS 516.65</strain>
    </source>
</reference>
<feature type="transmembrane region" description="Helical" evidence="16">
    <location>
        <begin position="1548"/>
        <end position="1567"/>
    </location>
</feature>